<dbReference type="AlphaFoldDB" id="A0ABD0J1Q4"/>
<sequence>MFSVNNKTKPNSLRPIIGPAFKSPIVTIPNLAERPPAIGCLLNKGNYQATSHLIPHRLSSMEKRVAALLNSSKSGNILDKESEGIRELIKDYFAFVATLCRSDN</sequence>
<protein>
    <submittedName>
        <fullName evidence="1">Uncharacterized protein</fullName>
    </submittedName>
</protein>
<evidence type="ECO:0000313" key="2">
    <source>
        <dbReference type="Proteomes" id="UP001519460"/>
    </source>
</evidence>
<gene>
    <name evidence="1" type="ORF">BaRGS_00040028</name>
</gene>
<proteinExistence type="predicted"/>
<evidence type="ECO:0000313" key="1">
    <source>
        <dbReference type="EMBL" id="KAK7449343.1"/>
    </source>
</evidence>
<dbReference type="Proteomes" id="UP001519460">
    <property type="component" value="Unassembled WGS sequence"/>
</dbReference>
<name>A0ABD0J1Q4_9CAEN</name>
<comment type="caution">
    <text evidence="1">The sequence shown here is derived from an EMBL/GenBank/DDBJ whole genome shotgun (WGS) entry which is preliminary data.</text>
</comment>
<accession>A0ABD0J1Q4</accession>
<reference evidence="1 2" key="1">
    <citation type="journal article" date="2023" name="Sci. Data">
        <title>Genome assembly of the Korean intertidal mud-creeper Batillaria attramentaria.</title>
        <authorList>
            <person name="Patra A.K."/>
            <person name="Ho P.T."/>
            <person name="Jun S."/>
            <person name="Lee S.J."/>
            <person name="Kim Y."/>
            <person name="Won Y.J."/>
        </authorList>
    </citation>
    <scope>NUCLEOTIDE SEQUENCE [LARGE SCALE GENOMIC DNA]</scope>
    <source>
        <strain evidence="1">Wonlab-2016</strain>
    </source>
</reference>
<dbReference type="EMBL" id="JACVVK020000752">
    <property type="protein sequence ID" value="KAK7449343.1"/>
    <property type="molecule type" value="Genomic_DNA"/>
</dbReference>
<keyword evidence="2" id="KW-1185">Reference proteome</keyword>
<organism evidence="1 2">
    <name type="scientific">Batillaria attramentaria</name>
    <dbReference type="NCBI Taxonomy" id="370345"/>
    <lineage>
        <taxon>Eukaryota</taxon>
        <taxon>Metazoa</taxon>
        <taxon>Spiralia</taxon>
        <taxon>Lophotrochozoa</taxon>
        <taxon>Mollusca</taxon>
        <taxon>Gastropoda</taxon>
        <taxon>Caenogastropoda</taxon>
        <taxon>Sorbeoconcha</taxon>
        <taxon>Cerithioidea</taxon>
        <taxon>Batillariidae</taxon>
        <taxon>Batillaria</taxon>
    </lineage>
</organism>